<reference evidence="3 4" key="1">
    <citation type="submission" date="2021-06" db="EMBL/GenBank/DDBJ databases">
        <title>Sphingomonas sp. XMGL2, whole genome shotgun sequencing project.</title>
        <authorList>
            <person name="Zhao G."/>
            <person name="Shen L."/>
        </authorList>
    </citation>
    <scope>NUCLEOTIDE SEQUENCE [LARGE SCALE GENOMIC DNA]</scope>
    <source>
        <strain evidence="3 4">XMGL2</strain>
    </source>
</reference>
<gene>
    <name evidence="3" type="ORF">KOF26_01370</name>
</gene>
<evidence type="ECO:0000313" key="4">
    <source>
        <dbReference type="Proteomes" id="UP000776276"/>
    </source>
</evidence>
<keyword evidence="1" id="KW-0812">Transmembrane</keyword>
<sequence>MVAEHDSGFELSAHEGTYSGFTALMKWGTIISFICAAVVVLIIAS</sequence>
<feature type="domain" description="Cytochrome c oxidase subunit IV bacterial aa3 type" evidence="2">
    <location>
        <begin position="12"/>
        <end position="42"/>
    </location>
</feature>
<evidence type="ECO:0000313" key="3">
    <source>
        <dbReference type="EMBL" id="MBU3076500.1"/>
    </source>
</evidence>
<keyword evidence="1" id="KW-0472">Membrane</keyword>
<evidence type="ECO:0000259" key="2">
    <source>
        <dbReference type="Pfam" id="PF07835"/>
    </source>
</evidence>
<dbReference type="RefSeq" id="WP_216318808.1">
    <property type="nucleotide sequence ID" value="NZ_JAHKRT010000001.1"/>
</dbReference>
<organism evidence="3 4">
    <name type="scientific">Sphingomonas quercus</name>
    <dbReference type="NCBI Taxonomy" id="2842451"/>
    <lineage>
        <taxon>Bacteria</taxon>
        <taxon>Pseudomonadati</taxon>
        <taxon>Pseudomonadota</taxon>
        <taxon>Alphaproteobacteria</taxon>
        <taxon>Sphingomonadales</taxon>
        <taxon>Sphingomonadaceae</taxon>
        <taxon>Sphingomonas</taxon>
    </lineage>
</organism>
<dbReference type="EMBL" id="JAHKRT010000001">
    <property type="protein sequence ID" value="MBU3076500.1"/>
    <property type="molecule type" value="Genomic_DNA"/>
</dbReference>
<keyword evidence="1" id="KW-1133">Transmembrane helix</keyword>
<feature type="transmembrane region" description="Helical" evidence="1">
    <location>
        <begin position="24"/>
        <end position="44"/>
    </location>
</feature>
<comment type="caution">
    <text evidence="3">The sequence shown here is derived from an EMBL/GenBank/DDBJ whole genome shotgun (WGS) entry which is preliminary data.</text>
</comment>
<proteinExistence type="predicted"/>
<protein>
    <submittedName>
        <fullName evidence="3">Aa3-type cytochrome c oxidase subunit IV</fullName>
    </submittedName>
</protein>
<dbReference type="InterPro" id="IPR012422">
    <property type="entry name" value="Cyt_c_oxidase_su4_bac-aa3"/>
</dbReference>
<name>A0ABS6BDV3_9SPHN</name>
<dbReference type="Pfam" id="PF07835">
    <property type="entry name" value="COX4_pro_2"/>
    <property type="match status" value="1"/>
</dbReference>
<evidence type="ECO:0000256" key="1">
    <source>
        <dbReference type="SAM" id="Phobius"/>
    </source>
</evidence>
<dbReference type="Proteomes" id="UP000776276">
    <property type="component" value="Unassembled WGS sequence"/>
</dbReference>
<keyword evidence="4" id="KW-1185">Reference proteome</keyword>
<accession>A0ABS6BDV3</accession>